<name>A0A7R9G1V3_TIMSH</name>
<gene>
    <name evidence="1" type="ORF">TSIB3V08_LOCUS7888</name>
</gene>
<organism evidence="1">
    <name type="scientific">Timema shepardi</name>
    <name type="common">Walking stick</name>
    <dbReference type="NCBI Taxonomy" id="629360"/>
    <lineage>
        <taxon>Eukaryota</taxon>
        <taxon>Metazoa</taxon>
        <taxon>Ecdysozoa</taxon>
        <taxon>Arthropoda</taxon>
        <taxon>Hexapoda</taxon>
        <taxon>Insecta</taxon>
        <taxon>Pterygota</taxon>
        <taxon>Neoptera</taxon>
        <taxon>Polyneoptera</taxon>
        <taxon>Phasmatodea</taxon>
        <taxon>Timematodea</taxon>
        <taxon>Timematoidea</taxon>
        <taxon>Timematidae</taxon>
        <taxon>Timema</taxon>
    </lineage>
</organism>
<sequence length="109" mass="12367">MVWSRVLRVVVPLSELAESSSYLEIRAVLKMKVSTPLILMNYQNPEKLELVTADDSPPSSTTTQTRVSVYPISYCSSEARLVNTREMDFFQKRGEDSDSMNEESDLCPK</sequence>
<protein>
    <submittedName>
        <fullName evidence="1">Uncharacterized protein</fullName>
    </submittedName>
</protein>
<reference evidence="1" key="1">
    <citation type="submission" date="2020-11" db="EMBL/GenBank/DDBJ databases">
        <authorList>
            <person name="Tran Van P."/>
        </authorList>
    </citation>
    <scope>NUCLEOTIDE SEQUENCE</scope>
</reference>
<dbReference type="EMBL" id="OC003879">
    <property type="protein sequence ID" value="CAD7263818.1"/>
    <property type="molecule type" value="Genomic_DNA"/>
</dbReference>
<accession>A0A7R9G1V3</accession>
<proteinExistence type="predicted"/>
<evidence type="ECO:0000313" key="1">
    <source>
        <dbReference type="EMBL" id="CAD7263818.1"/>
    </source>
</evidence>
<dbReference type="AlphaFoldDB" id="A0A7R9G1V3"/>